<dbReference type="AlphaFoldDB" id="A0AAV7J9G7"/>
<sequence length="111" mass="12636">MERTVGFLERSSRPLRPTRPTFACSLVRPGGSQPHEPVDDTMSGVPTTEKCLVPRVVMRCPLLRMRGLYLGRGDSLRAHQTPHHWSNSTNPVRWCFHFDIGFLPAYPTCFI</sequence>
<accession>A0AAV7J9G7</accession>
<dbReference type="EMBL" id="JAHXZJ010000001">
    <property type="protein sequence ID" value="KAH0568227.1"/>
    <property type="molecule type" value="Genomic_DNA"/>
</dbReference>
<name>A0AAV7J9G7_COTGL</name>
<evidence type="ECO:0000313" key="1">
    <source>
        <dbReference type="EMBL" id="KAH0568227.1"/>
    </source>
</evidence>
<comment type="caution">
    <text evidence="1">The sequence shown here is derived from an EMBL/GenBank/DDBJ whole genome shotgun (WGS) entry which is preliminary data.</text>
</comment>
<dbReference type="Proteomes" id="UP000826195">
    <property type="component" value="Unassembled WGS sequence"/>
</dbReference>
<protein>
    <submittedName>
        <fullName evidence="1">Uncharacterized protein</fullName>
    </submittedName>
</protein>
<keyword evidence="2" id="KW-1185">Reference proteome</keyword>
<reference evidence="1 2" key="1">
    <citation type="journal article" date="2021" name="J. Hered.">
        <title>A chromosome-level genome assembly of the parasitoid wasp, Cotesia glomerata (Hymenoptera: Braconidae).</title>
        <authorList>
            <person name="Pinto B.J."/>
            <person name="Weis J.J."/>
            <person name="Gamble T."/>
            <person name="Ode P.J."/>
            <person name="Paul R."/>
            <person name="Zaspel J.M."/>
        </authorList>
    </citation>
    <scope>NUCLEOTIDE SEQUENCE [LARGE SCALE GENOMIC DNA]</scope>
    <source>
        <strain evidence="1">CgM1</strain>
    </source>
</reference>
<gene>
    <name evidence="1" type="ORF">KQX54_019687</name>
</gene>
<evidence type="ECO:0000313" key="2">
    <source>
        <dbReference type="Proteomes" id="UP000826195"/>
    </source>
</evidence>
<proteinExistence type="predicted"/>
<organism evidence="1 2">
    <name type="scientific">Cotesia glomerata</name>
    <name type="common">Lepidopteran parasitic wasp</name>
    <name type="synonym">Apanteles glomeratus</name>
    <dbReference type="NCBI Taxonomy" id="32391"/>
    <lineage>
        <taxon>Eukaryota</taxon>
        <taxon>Metazoa</taxon>
        <taxon>Ecdysozoa</taxon>
        <taxon>Arthropoda</taxon>
        <taxon>Hexapoda</taxon>
        <taxon>Insecta</taxon>
        <taxon>Pterygota</taxon>
        <taxon>Neoptera</taxon>
        <taxon>Endopterygota</taxon>
        <taxon>Hymenoptera</taxon>
        <taxon>Apocrita</taxon>
        <taxon>Ichneumonoidea</taxon>
        <taxon>Braconidae</taxon>
        <taxon>Microgastrinae</taxon>
        <taxon>Cotesia</taxon>
    </lineage>
</organism>